<keyword evidence="1" id="KW-0472">Membrane</keyword>
<keyword evidence="3" id="KW-1185">Reference proteome</keyword>
<sequence>MPSLCVSQTFKQIRLCLMFTDNKETNGFLMFVFVFIIARLGLLLKKSEKISPKVFFAEFFIALALAFASWHLGLMQGMSYSQTAVYGIFGALGHIHIIKFTFQQVSKKEM</sequence>
<keyword evidence="1" id="KW-1133">Transmembrane helix</keyword>
<evidence type="ECO:0000313" key="3">
    <source>
        <dbReference type="Proteomes" id="UP000321922"/>
    </source>
</evidence>
<feature type="transmembrane region" description="Helical" evidence="1">
    <location>
        <begin position="84"/>
        <end position="102"/>
    </location>
</feature>
<feature type="transmembrane region" description="Helical" evidence="1">
    <location>
        <begin position="25"/>
        <end position="42"/>
    </location>
</feature>
<evidence type="ECO:0000256" key="1">
    <source>
        <dbReference type="SAM" id="Phobius"/>
    </source>
</evidence>
<name>A0A511QEG9_9VIBR</name>
<keyword evidence="1" id="KW-0812">Transmembrane</keyword>
<organism evidence="2 3">
    <name type="scientific">Vibrio sagamiensis NBRC 104589</name>
    <dbReference type="NCBI Taxonomy" id="1219064"/>
    <lineage>
        <taxon>Bacteria</taxon>
        <taxon>Pseudomonadati</taxon>
        <taxon>Pseudomonadota</taxon>
        <taxon>Gammaproteobacteria</taxon>
        <taxon>Vibrionales</taxon>
        <taxon>Vibrionaceae</taxon>
        <taxon>Vibrio</taxon>
    </lineage>
</organism>
<comment type="caution">
    <text evidence="2">The sequence shown here is derived from an EMBL/GenBank/DDBJ whole genome shotgun (WGS) entry which is preliminary data.</text>
</comment>
<gene>
    <name evidence="2" type="ORF">VSA01S_18030</name>
</gene>
<dbReference type="AlphaFoldDB" id="A0A511QEG9"/>
<evidence type="ECO:0008006" key="4">
    <source>
        <dbReference type="Google" id="ProtNLM"/>
    </source>
</evidence>
<accession>A0A511QEG9</accession>
<proteinExistence type="predicted"/>
<dbReference type="EMBL" id="BJXJ01000015">
    <property type="protein sequence ID" value="GEM75691.1"/>
    <property type="molecule type" value="Genomic_DNA"/>
</dbReference>
<protein>
    <recommendedName>
        <fullName evidence="4">Holin</fullName>
    </recommendedName>
</protein>
<feature type="transmembrane region" description="Helical" evidence="1">
    <location>
        <begin position="54"/>
        <end position="72"/>
    </location>
</feature>
<evidence type="ECO:0000313" key="2">
    <source>
        <dbReference type="EMBL" id="GEM75691.1"/>
    </source>
</evidence>
<reference evidence="2 3" key="1">
    <citation type="submission" date="2019-07" db="EMBL/GenBank/DDBJ databases">
        <title>Whole genome shotgun sequence of Vibrio sagamiensis NBRC 104589.</title>
        <authorList>
            <person name="Hosoyama A."/>
            <person name="Uohara A."/>
            <person name="Ohji S."/>
            <person name="Ichikawa N."/>
        </authorList>
    </citation>
    <scope>NUCLEOTIDE SEQUENCE [LARGE SCALE GENOMIC DNA]</scope>
    <source>
        <strain evidence="2 3">NBRC 104589</strain>
    </source>
</reference>
<dbReference type="Proteomes" id="UP000321922">
    <property type="component" value="Unassembled WGS sequence"/>
</dbReference>